<evidence type="ECO:0000313" key="2">
    <source>
        <dbReference type="EMBL" id="MBE9635787.1"/>
    </source>
</evidence>
<dbReference type="Proteomes" id="UP000607796">
    <property type="component" value="Unassembled WGS sequence"/>
</dbReference>
<sequence>MMLKEFLPRVRTGAGLTRDFLYLIAVVTPAMMIFLYGLYAYNREWIVATVKAELGIDGLATEGAVTRLAETVEGLAEDVRRATGEDRVIRQPQGLSYVEEPVSIGENVVLWLTVARTRLGKNCRLTDWTPLFSDSRNVPLAGTRPHPGGVRRQIGDDFEKLRVEMVPPPGLLPGRIELYLVLDYECSSDRDGTRVITRVPDRTDVVTYQLMG</sequence>
<name>A0ABR9WWV6_9RHOB</name>
<comment type="caution">
    <text evidence="2">The sequence shown here is derived from an EMBL/GenBank/DDBJ whole genome shotgun (WGS) entry which is preliminary data.</text>
</comment>
<evidence type="ECO:0000256" key="1">
    <source>
        <dbReference type="SAM" id="Phobius"/>
    </source>
</evidence>
<feature type="transmembrane region" description="Helical" evidence="1">
    <location>
        <begin position="20"/>
        <end position="41"/>
    </location>
</feature>
<keyword evidence="1" id="KW-1133">Transmembrane helix</keyword>
<reference evidence="2 3" key="1">
    <citation type="journal article" date="2021" name="Int. J. Syst. Evol. Microbiol.">
        <title>Salipiger mangrovisoli sp. nov., isolated from mangrove soil and the proposal for the reclassification of Paraphaeobacter pallidus as Salipiger pallidus comb. nov.</title>
        <authorList>
            <person name="Du J."/>
            <person name="Liu Y."/>
            <person name="Pei T."/>
            <person name="Deng M.R."/>
            <person name="Zhu H."/>
        </authorList>
    </citation>
    <scope>NUCLEOTIDE SEQUENCE [LARGE SCALE GENOMIC DNA]</scope>
    <source>
        <strain evidence="2 3">6D45A</strain>
    </source>
</reference>
<accession>A0ABR9WWV6</accession>
<keyword evidence="1" id="KW-0812">Transmembrane</keyword>
<dbReference type="RefSeq" id="WP_194133090.1">
    <property type="nucleotide sequence ID" value="NZ_JADFFK010000001.1"/>
</dbReference>
<evidence type="ECO:0000313" key="3">
    <source>
        <dbReference type="Proteomes" id="UP000607796"/>
    </source>
</evidence>
<protein>
    <recommendedName>
        <fullName evidence="4">Pilus assembly protein</fullName>
    </recommendedName>
</protein>
<organism evidence="2 3">
    <name type="scientific">Salipiger mangrovisoli</name>
    <dbReference type="NCBI Taxonomy" id="2865933"/>
    <lineage>
        <taxon>Bacteria</taxon>
        <taxon>Pseudomonadati</taxon>
        <taxon>Pseudomonadota</taxon>
        <taxon>Alphaproteobacteria</taxon>
        <taxon>Rhodobacterales</taxon>
        <taxon>Roseobacteraceae</taxon>
        <taxon>Salipiger</taxon>
    </lineage>
</organism>
<evidence type="ECO:0008006" key="4">
    <source>
        <dbReference type="Google" id="ProtNLM"/>
    </source>
</evidence>
<keyword evidence="1" id="KW-0472">Membrane</keyword>
<dbReference type="EMBL" id="JADFFK010000001">
    <property type="protein sequence ID" value="MBE9635787.1"/>
    <property type="molecule type" value="Genomic_DNA"/>
</dbReference>
<proteinExistence type="predicted"/>
<keyword evidence="3" id="KW-1185">Reference proteome</keyword>
<gene>
    <name evidence="2" type="ORF">IQ782_02925</name>
</gene>